<dbReference type="Gene3D" id="1.10.8.60">
    <property type="match status" value="1"/>
</dbReference>
<dbReference type="PANTHER" id="PTHR43392:SF2">
    <property type="entry name" value="AAA-TYPE ATPASE FAMILY PROTEIN _ ANKYRIN REPEAT FAMILY PROTEIN"/>
    <property type="match status" value="1"/>
</dbReference>
<dbReference type="InterPro" id="IPR041627">
    <property type="entry name" value="AAA_lid_6"/>
</dbReference>
<dbReference type="InterPro" id="IPR003593">
    <property type="entry name" value="AAA+_ATPase"/>
</dbReference>
<dbReference type="FunFam" id="3.40.50.300:FF:000216">
    <property type="entry name" value="Type VII secretion ATPase EccA"/>
    <property type="match status" value="1"/>
</dbReference>
<reference evidence="6 7" key="1">
    <citation type="submission" date="2019-07" db="EMBL/GenBank/DDBJ databases">
        <title>Georgenia wutianyii sp. nov. and Georgenia *** sp. nov. isolated from plateau pika (Ochotona curzoniae) in the Qinghai-Tibet plateau of China.</title>
        <authorList>
            <person name="Tian Z."/>
        </authorList>
    </citation>
    <scope>NUCLEOTIDE SEQUENCE [LARGE SCALE GENOMIC DNA]</scope>
    <source>
        <strain evidence="6 7">Z446</strain>
    </source>
</reference>
<dbReference type="GO" id="GO:0016887">
    <property type="term" value="F:ATP hydrolysis activity"/>
    <property type="evidence" value="ECO:0007669"/>
    <property type="project" value="InterPro"/>
</dbReference>
<proteinExistence type="inferred from homology"/>
<name>A0A552WXL3_9MICO</name>
<dbReference type="Proteomes" id="UP000318693">
    <property type="component" value="Unassembled WGS sequence"/>
</dbReference>
<evidence type="ECO:0000313" key="6">
    <source>
        <dbReference type="EMBL" id="TRW47514.1"/>
    </source>
</evidence>
<dbReference type="CDD" id="cd00009">
    <property type="entry name" value="AAA"/>
    <property type="match status" value="1"/>
</dbReference>
<dbReference type="Pfam" id="PF00004">
    <property type="entry name" value="AAA"/>
    <property type="match status" value="1"/>
</dbReference>
<keyword evidence="3" id="KW-0067">ATP-binding</keyword>
<sequence>MPVGSPSPEAEADEVTASDWVRRESKPTAAAVLAARDGPDAVLAELDTMIGLAEVKREIKRISNRLAVDRLRAQHGHRTTPVSRHLVFEGNPGTGKTTVARMIGRIYSSLGLLKSGHVVEADRAALVAGYVGQTALKTHAIVEKALGGVLFIDEAYTLASGVGNDFGKEAIDSLLKLMEDHRQELVVIVAGYPEPMRKFLASNPGLPSRFPRTITFADYSVDELVAIFDGMAAQSDYVVTDDAHAAVRQRLATLSRDVAFANARAVRSLFEEVVDQHASRVVTLNATPEVLSTLRSADVP</sequence>
<dbReference type="Gene3D" id="3.40.50.300">
    <property type="entry name" value="P-loop containing nucleotide triphosphate hydrolases"/>
    <property type="match status" value="1"/>
</dbReference>
<dbReference type="AlphaFoldDB" id="A0A552WXL3"/>
<dbReference type="InterPro" id="IPR000641">
    <property type="entry name" value="CbxX/CfxQ"/>
</dbReference>
<evidence type="ECO:0000313" key="7">
    <source>
        <dbReference type="Proteomes" id="UP000318693"/>
    </source>
</evidence>
<keyword evidence="2" id="KW-0547">Nucleotide-binding</keyword>
<dbReference type="PRINTS" id="PR00819">
    <property type="entry name" value="CBXCFQXSUPER"/>
</dbReference>
<comment type="similarity">
    <text evidence="1">Belongs to the CbxX/CfxQ family.</text>
</comment>
<gene>
    <name evidence="6" type="ORF">FJ693_01235</name>
</gene>
<evidence type="ECO:0000256" key="2">
    <source>
        <dbReference type="ARBA" id="ARBA00022741"/>
    </source>
</evidence>
<protein>
    <submittedName>
        <fullName evidence="6">AAA family ATPase</fullName>
    </submittedName>
</protein>
<dbReference type="InterPro" id="IPR027417">
    <property type="entry name" value="P-loop_NTPase"/>
</dbReference>
<accession>A0A552WXL3</accession>
<dbReference type="InterPro" id="IPR050773">
    <property type="entry name" value="CbxX/CfxQ_RuBisCO_ESX"/>
</dbReference>
<dbReference type="SMART" id="SM00382">
    <property type="entry name" value="AAA"/>
    <property type="match status" value="1"/>
</dbReference>
<dbReference type="Pfam" id="PF17866">
    <property type="entry name" value="AAA_lid_6"/>
    <property type="match status" value="1"/>
</dbReference>
<feature type="domain" description="AAA+ ATPase" evidence="5">
    <location>
        <begin position="82"/>
        <end position="220"/>
    </location>
</feature>
<dbReference type="SUPFAM" id="SSF52540">
    <property type="entry name" value="P-loop containing nucleoside triphosphate hydrolases"/>
    <property type="match status" value="1"/>
</dbReference>
<keyword evidence="7" id="KW-1185">Reference proteome</keyword>
<evidence type="ECO:0000256" key="4">
    <source>
        <dbReference type="SAM" id="MobiDB-lite"/>
    </source>
</evidence>
<comment type="caution">
    <text evidence="6">The sequence shown here is derived from an EMBL/GenBank/DDBJ whole genome shotgun (WGS) entry which is preliminary data.</text>
</comment>
<dbReference type="EMBL" id="VJXR01000002">
    <property type="protein sequence ID" value="TRW47514.1"/>
    <property type="molecule type" value="Genomic_DNA"/>
</dbReference>
<dbReference type="GO" id="GO:0005524">
    <property type="term" value="F:ATP binding"/>
    <property type="evidence" value="ECO:0007669"/>
    <property type="project" value="UniProtKB-KW"/>
</dbReference>
<organism evidence="6 7">
    <name type="scientific">Georgenia yuyongxinii</name>
    <dbReference type="NCBI Taxonomy" id="2589797"/>
    <lineage>
        <taxon>Bacteria</taxon>
        <taxon>Bacillati</taxon>
        <taxon>Actinomycetota</taxon>
        <taxon>Actinomycetes</taxon>
        <taxon>Micrococcales</taxon>
        <taxon>Bogoriellaceae</taxon>
        <taxon>Georgenia</taxon>
    </lineage>
</organism>
<evidence type="ECO:0000256" key="1">
    <source>
        <dbReference type="ARBA" id="ARBA00010378"/>
    </source>
</evidence>
<dbReference type="InterPro" id="IPR003959">
    <property type="entry name" value="ATPase_AAA_core"/>
</dbReference>
<feature type="region of interest" description="Disordered" evidence="4">
    <location>
        <begin position="1"/>
        <end position="21"/>
    </location>
</feature>
<dbReference type="PANTHER" id="PTHR43392">
    <property type="entry name" value="AAA-TYPE ATPASE FAMILY PROTEIN / ANKYRIN REPEAT FAMILY PROTEIN"/>
    <property type="match status" value="1"/>
</dbReference>
<evidence type="ECO:0000259" key="5">
    <source>
        <dbReference type="SMART" id="SM00382"/>
    </source>
</evidence>
<evidence type="ECO:0000256" key="3">
    <source>
        <dbReference type="ARBA" id="ARBA00022840"/>
    </source>
</evidence>